<dbReference type="AlphaFoldDB" id="A0A238CZQ2"/>
<name>A0A238CZQ2_THIDL</name>
<reference evidence="2 3" key="1">
    <citation type="submission" date="2016-06" db="EMBL/GenBank/DDBJ databases">
        <authorList>
            <person name="Kjaerup R.B."/>
            <person name="Dalgaard T.S."/>
            <person name="Juul-Madsen H.R."/>
        </authorList>
    </citation>
    <scope>NUCLEOTIDE SEQUENCE [LARGE SCALE GENOMIC DNA]</scope>
    <source>
        <strain evidence="2 3">DSM 16361</strain>
    </source>
</reference>
<sequence>MSRTKVHGKRGLRGRDGAGGGGERILRRLEQPGLARRLAGRKLLPLHLSHDFLQTAMYHAGFSFYFWFSHRTGGGRGRLAA</sequence>
<organism evidence="2 3">
    <name type="scientific">Thiomonas delicata</name>
    <name type="common">Thiomonas cuprina</name>
    <dbReference type="NCBI Taxonomy" id="364030"/>
    <lineage>
        <taxon>Bacteria</taxon>
        <taxon>Pseudomonadati</taxon>
        <taxon>Pseudomonadota</taxon>
        <taxon>Betaproteobacteria</taxon>
        <taxon>Burkholderiales</taxon>
        <taxon>Thiomonas</taxon>
    </lineage>
</organism>
<dbReference type="EMBL" id="FLMQ01000034">
    <property type="protein sequence ID" value="SBP86470.1"/>
    <property type="molecule type" value="Genomic_DNA"/>
</dbReference>
<keyword evidence="3" id="KW-1185">Reference proteome</keyword>
<protein>
    <submittedName>
        <fullName evidence="2">Uncharacterized protein</fullName>
    </submittedName>
</protein>
<evidence type="ECO:0000256" key="1">
    <source>
        <dbReference type="SAM" id="MobiDB-lite"/>
    </source>
</evidence>
<gene>
    <name evidence="2" type="ORF">THIARS_40091</name>
</gene>
<evidence type="ECO:0000313" key="2">
    <source>
        <dbReference type="EMBL" id="SBP86470.1"/>
    </source>
</evidence>
<feature type="region of interest" description="Disordered" evidence="1">
    <location>
        <begin position="1"/>
        <end position="25"/>
    </location>
</feature>
<proteinExistence type="predicted"/>
<accession>A0A238CZQ2</accession>
<feature type="compositionally biased region" description="Basic residues" evidence="1">
    <location>
        <begin position="1"/>
        <end position="12"/>
    </location>
</feature>
<dbReference type="Proteomes" id="UP000214566">
    <property type="component" value="Unassembled WGS sequence"/>
</dbReference>
<evidence type="ECO:0000313" key="3">
    <source>
        <dbReference type="Proteomes" id="UP000214566"/>
    </source>
</evidence>